<reference evidence="2" key="2">
    <citation type="submission" date="2023-01" db="EMBL/GenBank/DDBJ databases">
        <title>Draft genome sequence of Sneathiella chinensis strain NBRC 103408.</title>
        <authorList>
            <person name="Sun Q."/>
            <person name="Mori K."/>
        </authorList>
    </citation>
    <scope>NUCLEOTIDE SEQUENCE</scope>
    <source>
        <strain evidence="2">NBRC 103408</strain>
    </source>
</reference>
<dbReference type="NCBIfam" id="TIGR02458">
    <property type="entry name" value="CbtA"/>
    <property type="match status" value="1"/>
</dbReference>
<dbReference type="Proteomes" id="UP001161409">
    <property type="component" value="Unassembled WGS sequence"/>
</dbReference>
<keyword evidence="3" id="KW-1185">Reference proteome</keyword>
<keyword evidence="1" id="KW-0812">Transmembrane</keyword>
<dbReference type="InterPro" id="IPR012666">
    <property type="entry name" value="CbtA_put"/>
</dbReference>
<feature type="transmembrane region" description="Helical" evidence="1">
    <location>
        <begin position="124"/>
        <end position="143"/>
    </location>
</feature>
<keyword evidence="1" id="KW-0472">Membrane</keyword>
<dbReference type="Pfam" id="PF09490">
    <property type="entry name" value="CbtA"/>
    <property type="match status" value="1"/>
</dbReference>
<name>A0ABQ5U1D5_9PROT</name>
<feature type="transmembrane region" description="Helical" evidence="1">
    <location>
        <begin position="90"/>
        <end position="112"/>
    </location>
</feature>
<organism evidence="2 3">
    <name type="scientific">Sneathiella chinensis</name>
    <dbReference type="NCBI Taxonomy" id="349750"/>
    <lineage>
        <taxon>Bacteria</taxon>
        <taxon>Pseudomonadati</taxon>
        <taxon>Pseudomonadota</taxon>
        <taxon>Alphaproteobacteria</taxon>
        <taxon>Sneathiellales</taxon>
        <taxon>Sneathiellaceae</taxon>
        <taxon>Sneathiella</taxon>
    </lineage>
</organism>
<gene>
    <name evidence="2" type="ORF">GCM10007924_11800</name>
</gene>
<evidence type="ECO:0008006" key="4">
    <source>
        <dbReference type="Google" id="ProtNLM"/>
    </source>
</evidence>
<reference evidence="2" key="1">
    <citation type="journal article" date="2014" name="Int. J. Syst. Evol. Microbiol.">
        <title>Complete genome of a new Firmicutes species belonging to the dominant human colonic microbiota ('Ruminococcus bicirculans') reveals two chromosomes and a selective capacity to utilize plant glucans.</title>
        <authorList>
            <consortium name="NISC Comparative Sequencing Program"/>
            <person name="Wegmann U."/>
            <person name="Louis P."/>
            <person name="Goesmann A."/>
            <person name="Henrissat B."/>
            <person name="Duncan S.H."/>
            <person name="Flint H.J."/>
        </authorList>
    </citation>
    <scope>NUCLEOTIDE SEQUENCE</scope>
    <source>
        <strain evidence="2">NBRC 103408</strain>
    </source>
</reference>
<protein>
    <recommendedName>
        <fullName evidence="4">Cobalt transporter</fullName>
    </recommendedName>
</protein>
<evidence type="ECO:0000256" key="1">
    <source>
        <dbReference type="SAM" id="Phobius"/>
    </source>
</evidence>
<sequence length="248" mass="25836">MIVRFLWVGIMAGILAGLPAAAIQHFTTTPLIIAAENYEGDAPAESHAGLHLNGMSVQTELGKGILLAHAGGDHSHDSVWAPENGWERTFFTSVSTVVTTIGYALMLLAVMFLAKSRITPRTGLIWGIAGFTVAGLAPALGLSPELPGSAAADLMARQLWWGMTAVATGAGLWLIFQTSKGWSIVAGIVLLALPHLIGAPHPDELSSGVPSEIAAHFAASALVVHAITWALVGASVGLLWQRNTPSDA</sequence>
<evidence type="ECO:0000313" key="2">
    <source>
        <dbReference type="EMBL" id="GLQ05959.1"/>
    </source>
</evidence>
<feature type="transmembrane region" description="Helical" evidence="1">
    <location>
        <begin position="183"/>
        <end position="201"/>
    </location>
</feature>
<dbReference type="EMBL" id="BSNF01000001">
    <property type="protein sequence ID" value="GLQ05959.1"/>
    <property type="molecule type" value="Genomic_DNA"/>
</dbReference>
<feature type="transmembrane region" description="Helical" evidence="1">
    <location>
        <begin position="158"/>
        <end position="176"/>
    </location>
</feature>
<evidence type="ECO:0000313" key="3">
    <source>
        <dbReference type="Proteomes" id="UP001161409"/>
    </source>
</evidence>
<proteinExistence type="predicted"/>
<comment type="caution">
    <text evidence="2">The sequence shown here is derived from an EMBL/GenBank/DDBJ whole genome shotgun (WGS) entry which is preliminary data.</text>
</comment>
<feature type="transmembrane region" description="Helical" evidence="1">
    <location>
        <begin position="213"/>
        <end position="240"/>
    </location>
</feature>
<keyword evidence="1" id="KW-1133">Transmembrane helix</keyword>
<dbReference type="RefSeq" id="WP_169559915.1">
    <property type="nucleotide sequence ID" value="NZ_BSNF01000001.1"/>
</dbReference>
<accession>A0ABQ5U1D5</accession>